<sequence length="105" mass="12459">MREKIKPCQCGSKNIRYSRPTTRRGNKTYWLLCCEVCGMNTGLVDTKQKAKNVWNYRPREKAVLEDVKNIAKEYREYEEQAGKTGKHSWQVVKDIEEEIEQMKEE</sequence>
<proteinExistence type="predicted"/>
<comment type="caution">
    <text evidence="1">The sequence shown here is derived from an EMBL/GenBank/DDBJ whole genome shotgun (WGS) entry which is preliminary data.</text>
</comment>
<accession>A0A133VPU0</accession>
<keyword evidence="2" id="KW-1185">Reference proteome</keyword>
<evidence type="ECO:0000313" key="1">
    <source>
        <dbReference type="EMBL" id="KXB08466.1"/>
    </source>
</evidence>
<dbReference type="Proteomes" id="UP000070248">
    <property type="component" value="Unassembled WGS sequence"/>
</dbReference>
<gene>
    <name evidence="1" type="ORF">AKJ59_00865</name>
</gene>
<organism evidence="1 2">
    <name type="scientific">candidate division MSBL1 archaeon SCGC-AAA385M02</name>
    <dbReference type="NCBI Taxonomy" id="1698287"/>
    <lineage>
        <taxon>Archaea</taxon>
        <taxon>Methanobacteriati</taxon>
        <taxon>Methanobacteriota</taxon>
        <taxon>candidate division MSBL1</taxon>
    </lineage>
</organism>
<protein>
    <submittedName>
        <fullName evidence="1">Uncharacterized protein</fullName>
    </submittedName>
</protein>
<evidence type="ECO:0000313" key="2">
    <source>
        <dbReference type="Proteomes" id="UP000070248"/>
    </source>
</evidence>
<dbReference type="AlphaFoldDB" id="A0A133VPU0"/>
<dbReference type="EMBL" id="LHYL01000016">
    <property type="protein sequence ID" value="KXB08466.1"/>
    <property type="molecule type" value="Genomic_DNA"/>
</dbReference>
<name>A0A133VPU0_9EURY</name>
<reference evidence="1 2" key="1">
    <citation type="journal article" date="2016" name="Sci. Rep.">
        <title>Metabolic traits of an uncultured archaeal lineage -MSBL1- from brine pools of the Red Sea.</title>
        <authorList>
            <person name="Mwirichia R."/>
            <person name="Alam I."/>
            <person name="Rashid M."/>
            <person name="Vinu M."/>
            <person name="Ba-Alawi W."/>
            <person name="Anthony Kamau A."/>
            <person name="Kamanda Ngugi D."/>
            <person name="Goker M."/>
            <person name="Klenk H.P."/>
            <person name="Bajic V."/>
            <person name="Stingl U."/>
        </authorList>
    </citation>
    <scope>NUCLEOTIDE SEQUENCE [LARGE SCALE GENOMIC DNA]</scope>
    <source>
        <strain evidence="1">SCGC-AAA385M02</strain>
    </source>
</reference>